<reference evidence="2" key="1">
    <citation type="submission" date="2020-06" db="EMBL/GenBank/DDBJ databases">
        <title>Draft genomic sequecing of Geomonas sp. Red745.</title>
        <authorList>
            <person name="Itoh H."/>
            <person name="Xu Z.X."/>
            <person name="Ushijima N."/>
            <person name="Masuda Y."/>
            <person name="Shiratori Y."/>
            <person name="Senoo K."/>
        </authorList>
    </citation>
    <scope>NUCLEOTIDE SEQUENCE [LARGE SCALE GENOMIC DNA]</scope>
    <source>
        <strain evidence="2">Red745</strain>
    </source>
</reference>
<comment type="caution">
    <text evidence="1">The sequence shown here is derived from an EMBL/GenBank/DDBJ whole genome shotgun (WGS) entry which is preliminary data.</text>
</comment>
<proteinExistence type="predicted"/>
<dbReference type="AlphaFoldDB" id="A0A6V8N7J1"/>
<dbReference type="EMBL" id="BLXZ01000003">
    <property type="protein sequence ID" value="GFO67914.1"/>
    <property type="molecule type" value="Genomic_DNA"/>
</dbReference>
<gene>
    <name evidence="1" type="ORF">GMLC_14930</name>
</gene>
<accession>A0A6V8N7J1</accession>
<protein>
    <submittedName>
        <fullName evidence="1">Uncharacterized protein</fullName>
    </submittedName>
</protein>
<keyword evidence="2" id="KW-1185">Reference proteome</keyword>
<name>A0A6V8N7J1_9BACT</name>
<dbReference type="Proteomes" id="UP000587586">
    <property type="component" value="Unassembled WGS sequence"/>
</dbReference>
<evidence type="ECO:0000313" key="1">
    <source>
        <dbReference type="EMBL" id="GFO67914.1"/>
    </source>
</evidence>
<organism evidence="1 2">
    <name type="scientific">Geomonas limicola</name>
    <dbReference type="NCBI Taxonomy" id="2740186"/>
    <lineage>
        <taxon>Bacteria</taxon>
        <taxon>Pseudomonadati</taxon>
        <taxon>Thermodesulfobacteriota</taxon>
        <taxon>Desulfuromonadia</taxon>
        <taxon>Geobacterales</taxon>
        <taxon>Geobacteraceae</taxon>
        <taxon>Geomonas</taxon>
    </lineage>
</organism>
<sequence length="57" mass="6544">MSVYRSIKRLFKRLKQQQIGNVEQRLSDHRTVASALRMARSMTQQRLTGSPLARGEG</sequence>
<evidence type="ECO:0000313" key="2">
    <source>
        <dbReference type="Proteomes" id="UP000587586"/>
    </source>
</evidence>